<dbReference type="Proteomes" id="UP000724686">
    <property type="component" value="Unassembled WGS sequence"/>
</dbReference>
<organism evidence="2 3">
    <name type="scientific">Leptospira ainlahdjerensis</name>
    <dbReference type="NCBI Taxonomy" id="2810033"/>
    <lineage>
        <taxon>Bacteria</taxon>
        <taxon>Pseudomonadati</taxon>
        <taxon>Spirochaetota</taxon>
        <taxon>Spirochaetia</taxon>
        <taxon>Leptospirales</taxon>
        <taxon>Leptospiraceae</taxon>
        <taxon>Leptospira</taxon>
    </lineage>
</organism>
<feature type="transmembrane region" description="Helical" evidence="1">
    <location>
        <begin position="26"/>
        <end position="48"/>
    </location>
</feature>
<dbReference type="EMBL" id="JAFFPU010000067">
    <property type="protein sequence ID" value="MBM9578725.1"/>
    <property type="molecule type" value="Genomic_DNA"/>
</dbReference>
<feature type="transmembrane region" description="Helical" evidence="1">
    <location>
        <begin position="94"/>
        <end position="115"/>
    </location>
</feature>
<feature type="transmembrane region" description="Helical" evidence="1">
    <location>
        <begin position="185"/>
        <end position="204"/>
    </location>
</feature>
<keyword evidence="1" id="KW-1133">Transmembrane helix</keyword>
<feature type="transmembrane region" description="Helical" evidence="1">
    <location>
        <begin position="60"/>
        <end position="79"/>
    </location>
</feature>
<name>A0ABS2UEC5_9LEPT</name>
<feature type="transmembrane region" description="Helical" evidence="1">
    <location>
        <begin position="152"/>
        <end position="173"/>
    </location>
</feature>
<evidence type="ECO:0000256" key="1">
    <source>
        <dbReference type="SAM" id="Phobius"/>
    </source>
</evidence>
<keyword evidence="1" id="KW-0472">Membrane</keyword>
<accession>A0ABS2UEC5</accession>
<comment type="caution">
    <text evidence="2">The sequence shown here is derived from an EMBL/GenBank/DDBJ whole genome shotgun (WGS) entry which is preliminary data.</text>
</comment>
<feature type="transmembrane region" description="Helical" evidence="1">
    <location>
        <begin position="127"/>
        <end position="146"/>
    </location>
</feature>
<dbReference type="Pfam" id="PF06532">
    <property type="entry name" value="NrsF"/>
    <property type="match status" value="1"/>
</dbReference>
<keyword evidence="3" id="KW-1185">Reference proteome</keyword>
<proteinExistence type="predicted"/>
<reference evidence="2 3" key="1">
    <citation type="submission" date="2021-02" db="EMBL/GenBank/DDBJ databases">
        <title>Leptospira ainlahdjerensis sp. nov., Leptospira ainazelensis sp. nov., Leptospira abararensis sp. nov. and Leptospira chreensis sp. nov., four new species isolated from water sources in Algeria.</title>
        <authorList>
            <person name="Amara Korba A."/>
            <person name="Kainiu M."/>
            <person name="Vincent A.T."/>
            <person name="Mariet J.-F."/>
            <person name="Veyrier F.J."/>
            <person name="Goarant C."/>
            <person name="Picardeau M."/>
        </authorList>
    </citation>
    <scope>NUCLEOTIDE SEQUENCE [LARGE SCALE GENOMIC DNA]</scope>
    <source>
        <strain evidence="2 3">201903070</strain>
    </source>
</reference>
<gene>
    <name evidence="2" type="ORF">JWG45_16380</name>
</gene>
<evidence type="ECO:0000313" key="2">
    <source>
        <dbReference type="EMBL" id="MBM9578725.1"/>
    </source>
</evidence>
<evidence type="ECO:0000313" key="3">
    <source>
        <dbReference type="Proteomes" id="UP000724686"/>
    </source>
</evidence>
<dbReference type="InterPro" id="IPR009495">
    <property type="entry name" value="NrsF"/>
</dbReference>
<sequence>MLSKEEKTESLIQKLATEPPSKGNGWGAFAFLVPLFAIGFIFLALFLFPVTAPLLHIPTLFPDFFWILIVGTSSFWILSQLRFPEESFSKSSKLPIYLGLVWVLYSAVSFGMDVISGEDFRHHIGRCAVIILFSSLVLCGSGFYLVQKGKPGNPVLSAAVLSVFSLALANLCLKFVCGDQSSYHIFFSHGLPSAILFLIGFFVFKNILKW</sequence>
<protein>
    <submittedName>
        <fullName evidence="2">DUF1109 family protein</fullName>
    </submittedName>
</protein>
<keyword evidence="1" id="KW-0812">Transmembrane</keyword>
<dbReference type="RefSeq" id="WP_205280701.1">
    <property type="nucleotide sequence ID" value="NZ_JAFFPU010000067.1"/>
</dbReference>